<dbReference type="SUPFAM" id="SSF51905">
    <property type="entry name" value="FAD/NAD(P)-binding domain"/>
    <property type="match status" value="1"/>
</dbReference>
<evidence type="ECO:0000256" key="8">
    <source>
        <dbReference type="ARBA" id="ARBA00023002"/>
    </source>
</evidence>
<reference evidence="10 11" key="1">
    <citation type="submission" date="2019-07" db="EMBL/GenBank/DDBJ databases">
        <title>Whole genome shotgun sequence of Adhaeribacter aerolatus NBRC 106133.</title>
        <authorList>
            <person name="Hosoyama A."/>
            <person name="Uohara A."/>
            <person name="Ohji S."/>
            <person name="Ichikawa N."/>
        </authorList>
    </citation>
    <scope>NUCLEOTIDE SEQUENCE [LARGE SCALE GENOMIC DNA]</scope>
    <source>
        <strain evidence="10 11">NBRC 106133</strain>
    </source>
</reference>
<comment type="catalytic activity">
    <reaction evidence="1 9">
        <text>(S)-malate + a quinone = a quinol + oxaloacetate</text>
        <dbReference type="Rhea" id="RHEA:46012"/>
        <dbReference type="ChEBI" id="CHEBI:15589"/>
        <dbReference type="ChEBI" id="CHEBI:16452"/>
        <dbReference type="ChEBI" id="CHEBI:24646"/>
        <dbReference type="ChEBI" id="CHEBI:132124"/>
        <dbReference type="EC" id="1.1.5.4"/>
    </reaction>
</comment>
<dbReference type="Pfam" id="PF06039">
    <property type="entry name" value="Mqo"/>
    <property type="match status" value="1"/>
</dbReference>
<dbReference type="InterPro" id="IPR036188">
    <property type="entry name" value="FAD/NAD-bd_sf"/>
</dbReference>
<dbReference type="NCBIfam" id="NF003614">
    <property type="entry name" value="PRK05257.3-5"/>
    <property type="match status" value="1"/>
</dbReference>
<sequence length="505" mass="56078">MVKHDNSFEEYPDVVLIGAGIMSATLGMLLKQLQPDITIEIFERLDVAAAESSDAWNNAGTGHSAFCELNYTPEKPDGTVETSKAVKIAESFEESRQFWAYLIQQNLIKLPETFIRSIPHMSFVWGEENVHYLKKRHQALTQCNLFKGMQYSEDPEQLKQWIPLIMEGRDRSEKVAATRMDLGTDVNFGALTRCMFNQLQENDGVHLHFGQEVRKLKQLENGLWQLKVKELATGEKRKIKAKFVFIGAGGGSLPLLLKSDIPEGKGFGGFPVSGQWLVCTNPEVIERHQAKVYGKASVGSPPMSVPHLDTRIINGKKALLFGPYAGFSTKFLKSGSFMDLPMSIKANNLRPMLIAGIKNIPLTRYLINEVRQSASDRLASLRAFVPKARMEDWKLEVAGQRVQVIKKHPTEGGILEFGTEVVSAADGSIAALLGASPGASTAVSIMLNLLQRCFKDQLQSVAWQAKLKEMIPSYGKSLAKDPQLLEEVRTMTSEVLGLTEVEKVK</sequence>
<dbReference type="NCBIfam" id="NF009875">
    <property type="entry name" value="PRK13339.1"/>
    <property type="match status" value="1"/>
</dbReference>
<evidence type="ECO:0000256" key="6">
    <source>
        <dbReference type="ARBA" id="ARBA00022630"/>
    </source>
</evidence>
<dbReference type="GO" id="GO:0047545">
    <property type="term" value="F:(S)-2-hydroxyglutarate dehydrogenase activity"/>
    <property type="evidence" value="ECO:0007669"/>
    <property type="project" value="TreeGrafter"/>
</dbReference>
<comment type="cofactor">
    <cofactor evidence="2 9">
        <name>FAD</name>
        <dbReference type="ChEBI" id="CHEBI:57692"/>
    </cofactor>
</comment>
<dbReference type="RefSeq" id="WP_146905372.1">
    <property type="nucleotide sequence ID" value="NZ_BJYS01000059.1"/>
</dbReference>
<dbReference type="OrthoDB" id="9763983at2"/>
<dbReference type="EMBL" id="BJYS01000059">
    <property type="protein sequence ID" value="GEO07356.1"/>
    <property type="molecule type" value="Genomic_DNA"/>
</dbReference>
<evidence type="ECO:0000256" key="1">
    <source>
        <dbReference type="ARBA" id="ARBA00001139"/>
    </source>
</evidence>
<keyword evidence="8 9" id="KW-0560">Oxidoreductase</keyword>
<evidence type="ECO:0000256" key="5">
    <source>
        <dbReference type="ARBA" id="ARBA00022532"/>
    </source>
</evidence>
<dbReference type="Gene3D" id="3.30.9.10">
    <property type="entry name" value="D-Amino Acid Oxidase, subunit A, domain 2"/>
    <property type="match status" value="1"/>
</dbReference>
<dbReference type="NCBIfam" id="NF003612">
    <property type="entry name" value="PRK05257.3-3"/>
    <property type="match status" value="1"/>
</dbReference>
<accession>A0A512B5W6</accession>
<evidence type="ECO:0000256" key="7">
    <source>
        <dbReference type="ARBA" id="ARBA00022827"/>
    </source>
</evidence>
<gene>
    <name evidence="9 10" type="primary">mqo</name>
    <name evidence="10" type="ORF">AAE02nite_50200</name>
</gene>
<dbReference type="AlphaFoldDB" id="A0A512B5W6"/>
<dbReference type="EC" id="1.1.5.4" evidence="9"/>
<dbReference type="NCBIfam" id="NF003610">
    <property type="entry name" value="PRK05257.3-1"/>
    <property type="match status" value="1"/>
</dbReference>
<keyword evidence="7 9" id="KW-0274">FAD</keyword>
<keyword evidence="5 9" id="KW-0816">Tricarboxylic acid cycle</keyword>
<evidence type="ECO:0000256" key="2">
    <source>
        <dbReference type="ARBA" id="ARBA00001974"/>
    </source>
</evidence>
<dbReference type="Proteomes" id="UP000321532">
    <property type="component" value="Unassembled WGS sequence"/>
</dbReference>
<evidence type="ECO:0000256" key="3">
    <source>
        <dbReference type="ARBA" id="ARBA00005012"/>
    </source>
</evidence>
<keyword evidence="11" id="KW-1185">Reference proteome</keyword>
<keyword evidence="6 9" id="KW-0285">Flavoprotein</keyword>
<proteinExistence type="inferred from homology"/>
<dbReference type="PANTHER" id="PTHR43104:SF2">
    <property type="entry name" value="L-2-HYDROXYGLUTARATE DEHYDROGENASE, MITOCHONDRIAL"/>
    <property type="match status" value="1"/>
</dbReference>
<dbReference type="NCBIfam" id="NF003603">
    <property type="entry name" value="PRK05257.1-1"/>
    <property type="match status" value="1"/>
</dbReference>
<evidence type="ECO:0000313" key="10">
    <source>
        <dbReference type="EMBL" id="GEO07356.1"/>
    </source>
</evidence>
<comment type="similarity">
    <text evidence="4 9">Belongs to the MQO family.</text>
</comment>
<dbReference type="NCBIfam" id="TIGR01320">
    <property type="entry name" value="mal_quin_oxido"/>
    <property type="match status" value="1"/>
</dbReference>
<evidence type="ECO:0000256" key="4">
    <source>
        <dbReference type="ARBA" id="ARBA00006389"/>
    </source>
</evidence>
<dbReference type="NCBIfam" id="NF003613">
    <property type="entry name" value="PRK05257.3-4"/>
    <property type="match status" value="1"/>
</dbReference>
<name>A0A512B5W6_9BACT</name>
<dbReference type="PANTHER" id="PTHR43104">
    <property type="entry name" value="L-2-HYDROXYGLUTARATE DEHYDROGENASE, MITOCHONDRIAL"/>
    <property type="match status" value="1"/>
</dbReference>
<evidence type="ECO:0000313" key="11">
    <source>
        <dbReference type="Proteomes" id="UP000321532"/>
    </source>
</evidence>
<dbReference type="InterPro" id="IPR006231">
    <property type="entry name" value="MQO"/>
</dbReference>
<dbReference type="NCBIfam" id="NF003608">
    <property type="entry name" value="PRK05257.2-4"/>
    <property type="match status" value="1"/>
</dbReference>
<evidence type="ECO:0000256" key="9">
    <source>
        <dbReference type="HAMAP-Rule" id="MF_00212"/>
    </source>
</evidence>
<dbReference type="NCBIfam" id="NF003605">
    <property type="entry name" value="PRK05257.1-4"/>
    <property type="match status" value="1"/>
</dbReference>
<dbReference type="GO" id="GO:0006099">
    <property type="term" value="P:tricarboxylic acid cycle"/>
    <property type="evidence" value="ECO:0007669"/>
    <property type="project" value="UniProtKB-UniRule"/>
</dbReference>
<dbReference type="GO" id="GO:0008924">
    <property type="term" value="F:L-malate dehydrogenase (quinone) activity"/>
    <property type="evidence" value="ECO:0007669"/>
    <property type="project" value="UniProtKB-UniRule"/>
</dbReference>
<dbReference type="HAMAP" id="MF_00212">
    <property type="entry name" value="MQO"/>
    <property type="match status" value="1"/>
</dbReference>
<dbReference type="NCBIfam" id="NF003604">
    <property type="entry name" value="PRK05257.1-3"/>
    <property type="match status" value="1"/>
</dbReference>
<protein>
    <recommendedName>
        <fullName evidence="9">Probable malate:quinone oxidoreductase</fullName>
        <ecNumber evidence="9">1.1.5.4</ecNumber>
    </recommendedName>
    <alternativeName>
        <fullName evidence="9">MQO</fullName>
    </alternativeName>
    <alternativeName>
        <fullName evidence="9">Malate dehydrogenase [quinone]</fullName>
    </alternativeName>
</protein>
<organism evidence="10 11">
    <name type="scientific">Adhaeribacter aerolatus</name>
    <dbReference type="NCBI Taxonomy" id="670289"/>
    <lineage>
        <taxon>Bacteria</taxon>
        <taxon>Pseudomonadati</taxon>
        <taxon>Bacteroidota</taxon>
        <taxon>Cytophagia</taxon>
        <taxon>Cytophagales</taxon>
        <taxon>Hymenobacteraceae</taxon>
        <taxon>Adhaeribacter</taxon>
    </lineage>
</organism>
<dbReference type="Gene3D" id="3.50.50.60">
    <property type="entry name" value="FAD/NAD(P)-binding domain"/>
    <property type="match status" value="1"/>
</dbReference>
<dbReference type="UniPathway" id="UPA00223">
    <property type="reaction ID" value="UER01008"/>
</dbReference>
<comment type="pathway">
    <text evidence="3 9">Carbohydrate metabolism; tricarboxylic acid cycle; oxaloacetate from (S)-malate (quinone route): step 1/1.</text>
</comment>
<comment type="caution">
    <text evidence="10">The sequence shown here is derived from an EMBL/GenBank/DDBJ whole genome shotgun (WGS) entry which is preliminary data.</text>
</comment>
<dbReference type="NCBIfam" id="NF003611">
    <property type="entry name" value="PRK05257.3-2"/>
    <property type="match status" value="1"/>
</dbReference>
<dbReference type="NCBIfam" id="NF003606">
    <property type="entry name" value="PRK05257.2-1"/>
    <property type="match status" value="1"/>
</dbReference>